<name>A0A0R2BE80_9LACO</name>
<evidence type="ECO:0008006" key="4">
    <source>
        <dbReference type="Google" id="ProtNLM"/>
    </source>
</evidence>
<protein>
    <recommendedName>
        <fullName evidence="4">Bacteriocin-associated integral membrane protein</fullName>
    </recommendedName>
</protein>
<feature type="transmembrane region" description="Helical" evidence="1">
    <location>
        <begin position="243"/>
        <end position="265"/>
    </location>
</feature>
<sequence>MEKNVYLGYPLENGRLNYAKSISEQNFYVNNLHKTSFLGNFGALGSDNSEYTYTYPLLKGYKVTIRPLGSVFKDRKNFEGVFFLETLDLNKYNAFITLLNQHLNQSFMTHYKPRDYQITRSTELLLPFLDDELDLSPLINSLSVFILIAVLIYLLLEWRSLRLYKLNGWSFWRSFLSLTLKPLFAILFAFIYDLWVISKHLELTELLNRQGFTFFAVLVISFLMVGLMYLVSLAPTKERYFSLSLFCLLGGIKIFFLLTLITFFAPLGSLLTGNYGHKDPELKKYAEFFPYMIGGNVVDDRNNATELKKIYQIADSQGALLLNDSDSSYKQPNTVARELTSVIINTNYLKRYPLRDVHNKKIIPDPTSQKLVLVFPDTPKDLVTKRLKYEQKNDPIAQKYGIKVFYSNPRSNQNFKNIVTGKNMANETIMIVTPGNIAHGLTQYHLNILSGFANDSLLLPLKKTSLGKLSQQWEPILKKYNLSDNVAQLIRYDHGELEELRQGFGDLLAHFYEQLLLWLIVLALSFYSLLSFFKKNLTQIELKNMFGYSRLRNYYPYLVMLVFQYIVMLAFYLDQNIPKEVYLVVISLFFVLEFFILNLFISYLESEAKKNVK</sequence>
<feature type="transmembrane region" description="Helical" evidence="1">
    <location>
        <begin position="212"/>
        <end position="231"/>
    </location>
</feature>
<evidence type="ECO:0000313" key="3">
    <source>
        <dbReference type="Proteomes" id="UP000051612"/>
    </source>
</evidence>
<dbReference type="AlphaFoldDB" id="A0A0R2BE80"/>
<feature type="transmembrane region" description="Helical" evidence="1">
    <location>
        <begin position="581"/>
        <end position="604"/>
    </location>
</feature>
<keyword evidence="1" id="KW-0472">Membrane</keyword>
<keyword evidence="1" id="KW-0812">Transmembrane</keyword>
<comment type="caution">
    <text evidence="2">The sequence shown here is derived from an EMBL/GenBank/DDBJ whole genome shotgun (WGS) entry which is preliminary data.</text>
</comment>
<feature type="transmembrane region" description="Helical" evidence="1">
    <location>
        <begin position="554"/>
        <end position="575"/>
    </location>
</feature>
<feature type="transmembrane region" description="Helical" evidence="1">
    <location>
        <begin position="170"/>
        <end position="192"/>
    </location>
</feature>
<gene>
    <name evidence="2" type="ORF">FC48_GL000612</name>
</gene>
<dbReference type="PATRIC" id="fig|1423772.3.peg.673"/>
<keyword evidence="1" id="KW-1133">Transmembrane helix</keyword>
<accession>A0A0R2BE80</accession>
<feature type="transmembrane region" description="Helical" evidence="1">
    <location>
        <begin position="515"/>
        <end position="533"/>
    </location>
</feature>
<reference evidence="2 3" key="1">
    <citation type="journal article" date="2015" name="Genome Announc.">
        <title>Expanding the biotechnology potential of lactobacilli through comparative genomics of 213 strains and associated genera.</title>
        <authorList>
            <person name="Sun Z."/>
            <person name="Harris H.M."/>
            <person name="McCann A."/>
            <person name="Guo C."/>
            <person name="Argimon S."/>
            <person name="Zhang W."/>
            <person name="Yang X."/>
            <person name="Jeffery I.B."/>
            <person name="Cooney J.C."/>
            <person name="Kagawa T.F."/>
            <person name="Liu W."/>
            <person name="Song Y."/>
            <person name="Salvetti E."/>
            <person name="Wrobel A."/>
            <person name="Rasinkangas P."/>
            <person name="Parkhill J."/>
            <person name="Rea M.C."/>
            <person name="O'Sullivan O."/>
            <person name="Ritari J."/>
            <person name="Douillard F.P."/>
            <person name="Paul Ross R."/>
            <person name="Yang R."/>
            <person name="Briner A.E."/>
            <person name="Felis G.E."/>
            <person name="de Vos W.M."/>
            <person name="Barrangou R."/>
            <person name="Klaenhammer T.R."/>
            <person name="Caufield P.W."/>
            <person name="Cui Y."/>
            <person name="Zhang H."/>
            <person name="O'Toole P.W."/>
        </authorList>
    </citation>
    <scope>NUCLEOTIDE SEQUENCE [LARGE SCALE GENOMIC DNA]</scope>
    <source>
        <strain evidence="2 3">DSM 20452</strain>
    </source>
</reference>
<dbReference type="Proteomes" id="UP000051612">
    <property type="component" value="Unassembled WGS sequence"/>
</dbReference>
<organism evidence="2 3">
    <name type="scientific">Ligilactobacillus murinus DSM 20452 = NBRC 14221</name>
    <dbReference type="NCBI Taxonomy" id="1423772"/>
    <lineage>
        <taxon>Bacteria</taxon>
        <taxon>Bacillati</taxon>
        <taxon>Bacillota</taxon>
        <taxon>Bacilli</taxon>
        <taxon>Lactobacillales</taxon>
        <taxon>Lactobacillaceae</taxon>
        <taxon>Ligilactobacillus</taxon>
    </lineage>
</organism>
<evidence type="ECO:0000256" key="1">
    <source>
        <dbReference type="SAM" id="Phobius"/>
    </source>
</evidence>
<feature type="transmembrane region" description="Helical" evidence="1">
    <location>
        <begin position="138"/>
        <end position="158"/>
    </location>
</feature>
<proteinExistence type="predicted"/>
<evidence type="ECO:0000313" key="2">
    <source>
        <dbReference type="EMBL" id="KRM73987.1"/>
    </source>
</evidence>
<dbReference type="EMBL" id="AYYN01000127">
    <property type="protein sequence ID" value="KRM73987.1"/>
    <property type="molecule type" value="Genomic_DNA"/>
</dbReference>